<dbReference type="EMBL" id="JADFUA010000023">
    <property type="protein sequence ID" value="MBE9611049.1"/>
    <property type="molecule type" value="Genomic_DNA"/>
</dbReference>
<keyword evidence="2" id="KW-1185">Reference proteome</keyword>
<reference evidence="1 2" key="1">
    <citation type="submission" date="2020-10" db="EMBL/GenBank/DDBJ databases">
        <title>The genome sequence of Chitinilyticum litopenaei 4Y14.</title>
        <authorList>
            <person name="Liu Y."/>
        </authorList>
    </citation>
    <scope>NUCLEOTIDE SEQUENCE [LARGE SCALE GENOMIC DNA]</scope>
    <source>
        <strain evidence="1 2">4Y14</strain>
    </source>
</reference>
<comment type="caution">
    <text evidence="1">The sequence shown here is derived from an EMBL/GenBank/DDBJ whole genome shotgun (WGS) entry which is preliminary data.</text>
</comment>
<name>A0A8J7KH33_9NEIS</name>
<evidence type="ECO:0000313" key="1">
    <source>
        <dbReference type="EMBL" id="MBE9611049.1"/>
    </source>
</evidence>
<accession>A0A8J7KH33</accession>
<organism evidence="1 2">
    <name type="scientific">Chitinilyticum piscinae</name>
    <dbReference type="NCBI Taxonomy" id="2866724"/>
    <lineage>
        <taxon>Bacteria</taxon>
        <taxon>Pseudomonadati</taxon>
        <taxon>Pseudomonadota</taxon>
        <taxon>Betaproteobacteria</taxon>
        <taxon>Neisseriales</taxon>
        <taxon>Chitinibacteraceae</taxon>
        <taxon>Chitinilyticum</taxon>
    </lineage>
</organism>
<dbReference type="Proteomes" id="UP000604481">
    <property type="component" value="Unassembled WGS sequence"/>
</dbReference>
<evidence type="ECO:0000313" key="2">
    <source>
        <dbReference type="Proteomes" id="UP000604481"/>
    </source>
</evidence>
<gene>
    <name evidence="1" type="ORF">INR99_17190</name>
</gene>
<protein>
    <submittedName>
        <fullName evidence="1">Uncharacterized protein</fullName>
    </submittedName>
</protein>
<dbReference type="AlphaFoldDB" id="A0A8J7KH33"/>
<dbReference type="RefSeq" id="WP_194117565.1">
    <property type="nucleotide sequence ID" value="NZ_JADFUA010000023.1"/>
</dbReference>
<sequence length="425" mass="48661">MPIKGNIVYCEICDGKNQRSKKRIMKDIPRPLKAVDEASLGLNIFCYGFSLKFKRLTKSRNKLAHIAKLTSSVIGSAYLCKSLKMDAVLHSRKCNSGDELLKSKIIEKLEKDGYMDSYVGNNAKGRSISGCYVPTDRLIDTIEDELRQQKYSEFQRKTPPYIKVKTREDLIIRKDRKDNANDYRDSVDLIERNVLAINSLISQHSVSVMGVEIQGIQLYRVFNGADYLGGRFYHDIQSIPNKDNAFRSNIRIDWEDTIELDYKAIHINMIYAHYTGKCCSQDPYLITNPKTGDLFNRDAMKCVALVALNGGCVMAVRKRLQEEGLGEYCKQARSMLQEFKKTHPLIEKFLADHTTEKEIGLLLQYLDSMVAEVVMTELMKKDVVVLPWHDSFVVKKTEQHHLEDAMKIAFKLILNSAAPDIRFTH</sequence>
<proteinExistence type="predicted"/>